<dbReference type="PANTHER" id="PTHR47537:SF2">
    <property type="entry name" value="CUBILIN"/>
    <property type="match status" value="1"/>
</dbReference>
<sequence length="1031" mass="117552">MFFTIILHILQFILSTEQIMCNSGTNELKHAHFPNNIVKGSHKSTDFFNRLSYIQEKRTGNPVIRKSMVTLGRHRKNSEHRLPSVEECITDQFNYASLKGCSCYLIQSNGLSGGLFQSPPMEFIRRLKLTCLLFTFVGDVNEIVRLELTHVTINSPTIQGIVAPTRCQTYLKVFSQLERAELNQNDIETHKICADEKKPDQNVFYSSGRVLIIEISLQPGLPTPTVEVRGAYKFEDKEWYQNDGAPVPDSNCDYMFVSPRREAILSKQTTKSTRSQKEAGQFFSPMFPRNYPKNINCTYFFLGHPQERVVLSLNDVKLSGLEPCDTTAQNDMITLYDIGDTQTNDTAFVDFPFENIPKFNPIDHICSNTMAAQTISEGHGLLLRFVSLRTSHTAGGFRGRFRFVPRNHVISTKSKSKNNHPSPRLEQINAQSEQSYRHESESPATKHFWMNRSHSTGLVSSPNYPQVYPTSLQLAHVFHIPPETQLKLRFLDFRLDDRFPYDCTQGGGDRIEIYHGSHLDAKLPNKVLCGEQMNSNQSEEYSVPPDLRFPLPLLTLIFITDAYTSGNERGFLLSYTYESIYPSRNPIGRELNHEQTASFATHTDRSIFELPNKTKNIQNGVCHFTITSNGRELFGRIPLPRYMDILPKNTANLDNQSKLSCRWELQGNPGQRIQLKLLKKYASVQSVQSHRSLNDPPQMKTFSSIQHDQELQFDGSAQKIPLDSSASPLRILRCQTPLSVELVNYKSSSDVVKSEMTDINERSIPRESNQPMGAAFRTSSNSHFHQYDPQPSDPVRICAGEVASQSPAGKGFMSGKFPRLDVVLHLDTPLTHSSRPDDTIINSGEYVDLGYDIDYKFVTDYGVTAPFGVQRKPGCYFEFNWSHSTKGNFSSPNYPGLYPTELVCEYRFSGPDVKKINIEFLEFDVESASKTCSDDRMGDYVEFNSCHSVELLSYPKRRLCHQTSRENRYRIEWYEPCLLIRFSSNEMFVGHGFFGVYEFYVSGQRAVSTGWKLQLSFMFFGGLLYNLLHFL</sequence>
<organism evidence="6 7">
    <name type="scientific">Paragonimus skrjabini miyazakii</name>
    <dbReference type="NCBI Taxonomy" id="59628"/>
    <lineage>
        <taxon>Eukaryota</taxon>
        <taxon>Metazoa</taxon>
        <taxon>Spiralia</taxon>
        <taxon>Lophotrochozoa</taxon>
        <taxon>Platyhelminthes</taxon>
        <taxon>Trematoda</taxon>
        <taxon>Digenea</taxon>
        <taxon>Plagiorchiida</taxon>
        <taxon>Troglotremata</taxon>
        <taxon>Troglotrematidae</taxon>
        <taxon>Paragonimus</taxon>
    </lineage>
</organism>
<dbReference type="CDD" id="cd00041">
    <property type="entry name" value="CUB"/>
    <property type="match status" value="3"/>
</dbReference>
<feature type="region of interest" description="Disordered" evidence="3">
    <location>
        <begin position="412"/>
        <end position="446"/>
    </location>
</feature>
<gene>
    <name evidence="6" type="ORF">EG68_00140</name>
</gene>
<evidence type="ECO:0000256" key="4">
    <source>
        <dbReference type="SAM" id="SignalP"/>
    </source>
</evidence>
<comment type="caution">
    <text evidence="6">The sequence shown here is derived from an EMBL/GenBank/DDBJ whole genome shotgun (WGS) entry which is preliminary data.</text>
</comment>
<feature type="domain" description="CUB" evidence="5">
    <location>
        <begin position="252"/>
        <end position="404"/>
    </location>
</feature>
<feature type="chain" id="PRO_5035731353" description="CUB domain-containing protein" evidence="4">
    <location>
        <begin position="16"/>
        <end position="1031"/>
    </location>
</feature>
<proteinExistence type="predicted"/>
<name>A0A8S9ZA76_9TREM</name>
<protein>
    <recommendedName>
        <fullName evidence="5">CUB domain-containing protein</fullName>
    </recommendedName>
</protein>
<keyword evidence="4" id="KW-0732">Signal</keyword>
<dbReference type="Pfam" id="PF00431">
    <property type="entry name" value="CUB"/>
    <property type="match status" value="3"/>
</dbReference>
<dbReference type="Proteomes" id="UP000822476">
    <property type="component" value="Unassembled WGS sequence"/>
</dbReference>
<dbReference type="SMART" id="SM00042">
    <property type="entry name" value="CUB"/>
    <property type="match status" value="3"/>
</dbReference>
<dbReference type="EMBL" id="JTDE01000010">
    <property type="protein sequence ID" value="KAF7262676.1"/>
    <property type="molecule type" value="Genomic_DNA"/>
</dbReference>
<accession>A0A8S9ZA76</accession>
<evidence type="ECO:0000256" key="1">
    <source>
        <dbReference type="ARBA" id="ARBA00023157"/>
    </source>
</evidence>
<dbReference type="GO" id="GO:0005886">
    <property type="term" value="C:plasma membrane"/>
    <property type="evidence" value="ECO:0007669"/>
    <property type="project" value="TreeGrafter"/>
</dbReference>
<dbReference type="AlphaFoldDB" id="A0A8S9ZA76"/>
<evidence type="ECO:0000256" key="3">
    <source>
        <dbReference type="SAM" id="MobiDB-lite"/>
    </source>
</evidence>
<reference evidence="6" key="1">
    <citation type="submission" date="2019-07" db="EMBL/GenBank/DDBJ databases">
        <title>Annotation for the trematode Paragonimus miyazaki's.</title>
        <authorList>
            <person name="Choi Y.-J."/>
        </authorList>
    </citation>
    <scope>NUCLEOTIDE SEQUENCE</scope>
    <source>
        <strain evidence="6">Japan</strain>
    </source>
</reference>
<dbReference type="Gene3D" id="2.60.120.290">
    <property type="entry name" value="Spermadhesin, CUB domain"/>
    <property type="match status" value="3"/>
</dbReference>
<dbReference type="PANTHER" id="PTHR47537">
    <property type="entry name" value="CUBILIN"/>
    <property type="match status" value="1"/>
</dbReference>
<dbReference type="PROSITE" id="PS01180">
    <property type="entry name" value="CUB"/>
    <property type="match status" value="3"/>
</dbReference>
<dbReference type="SUPFAM" id="SSF49854">
    <property type="entry name" value="Spermadhesin, CUB domain"/>
    <property type="match status" value="3"/>
</dbReference>
<keyword evidence="1" id="KW-1015">Disulfide bond</keyword>
<comment type="caution">
    <text evidence="2">Lacks conserved residue(s) required for the propagation of feature annotation.</text>
</comment>
<feature type="domain" description="CUB" evidence="5">
    <location>
        <begin position="875"/>
        <end position="1000"/>
    </location>
</feature>
<feature type="signal peptide" evidence="4">
    <location>
        <begin position="1"/>
        <end position="15"/>
    </location>
</feature>
<evidence type="ECO:0000313" key="7">
    <source>
        <dbReference type="Proteomes" id="UP000822476"/>
    </source>
</evidence>
<dbReference type="InterPro" id="IPR053207">
    <property type="entry name" value="Non-NMDA_GluR_Accessory"/>
</dbReference>
<dbReference type="OrthoDB" id="6369184at2759"/>
<keyword evidence="7" id="KW-1185">Reference proteome</keyword>
<evidence type="ECO:0000256" key="2">
    <source>
        <dbReference type="PROSITE-ProRule" id="PRU00059"/>
    </source>
</evidence>
<feature type="domain" description="CUB" evidence="5">
    <location>
        <begin position="444"/>
        <end position="578"/>
    </location>
</feature>
<dbReference type="InterPro" id="IPR000859">
    <property type="entry name" value="CUB_dom"/>
</dbReference>
<dbReference type="InterPro" id="IPR035914">
    <property type="entry name" value="Sperma_CUB_dom_sf"/>
</dbReference>
<evidence type="ECO:0000259" key="5">
    <source>
        <dbReference type="PROSITE" id="PS01180"/>
    </source>
</evidence>
<evidence type="ECO:0000313" key="6">
    <source>
        <dbReference type="EMBL" id="KAF7262676.1"/>
    </source>
</evidence>